<dbReference type="CDD" id="cd12087">
    <property type="entry name" value="TM_EGFR-like"/>
    <property type="match status" value="1"/>
</dbReference>
<feature type="region of interest" description="Disordered" evidence="1">
    <location>
        <begin position="348"/>
        <end position="482"/>
    </location>
</feature>
<comment type="caution">
    <text evidence="4">The sequence shown here is derived from an EMBL/GenBank/DDBJ whole genome shotgun (WGS) entry which is preliminary data.</text>
</comment>
<evidence type="ECO:0000256" key="2">
    <source>
        <dbReference type="SAM" id="Phobius"/>
    </source>
</evidence>
<organism evidence="4 5">
    <name type="scientific">Tilletia horrida</name>
    <dbReference type="NCBI Taxonomy" id="155126"/>
    <lineage>
        <taxon>Eukaryota</taxon>
        <taxon>Fungi</taxon>
        <taxon>Dikarya</taxon>
        <taxon>Basidiomycota</taxon>
        <taxon>Ustilaginomycotina</taxon>
        <taxon>Exobasidiomycetes</taxon>
        <taxon>Tilletiales</taxon>
        <taxon>Tilletiaceae</taxon>
        <taxon>Tilletia</taxon>
    </lineage>
</organism>
<keyword evidence="5" id="KW-1185">Reference proteome</keyword>
<feature type="signal peptide" evidence="3">
    <location>
        <begin position="1"/>
        <end position="24"/>
    </location>
</feature>
<sequence>MFGQAATFFQAAIVALAVLRPTFAFTISSYAADCKTANFTLALTPAEYQAADTYYFMLQTPSGSNRSAFFDFIGPNPSDPLFTANALKTPLTITWATPLTSGGNSTWEFGLYSNGNLINYPNEDFADWLSFDHNIYCDASASTTTSYQVSTVSAYVTPTPSASNLLTTILPSLSSLTSNGVQATQIIYTNTSTSMVGPIAGGVVGGLAVIALTIVAIIWLLRRHPRALITPASTMEQGGYSGKGGDGDASGNDKSGAVPATPGMSSNYSSLPVTPATAMGSPGSPNSWNPGHNGAFFGAAPAAAPVAVPAGGNILMVDAATGQVLGSTNAATSPNSVITPVDMAGFQAQGGPDGLPAYEAGEGGQAGASTAVPAAEKSGLHHVHRHPDDADIVASGSGTASGSGSGSGSGSAAPAAEKPGLHHVHQHHHDMEIVASGPSAASGPGFGPSPSGSTPAPETTTTSSSALPAAQPSAHPPNPLLL</sequence>
<evidence type="ECO:0008006" key="6">
    <source>
        <dbReference type="Google" id="ProtNLM"/>
    </source>
</evidence>
<keyword evidence="2" id="KW-0472">Membrane</keyword>
<gene>
    <name evidence="4" type="ORF">OC842_003242</name>
</gene>
<reference evidence="4" key="1">
    <citation type="journal article" date="2023" name="PhytoFront">
        <title>Draft Genome Resources of Seven Strains of Tilletia horrida, Causal Agent of Kernel Smut of Rice.</title>
        <authorList>
            <person name="Khanal S."/>
            <person name="Antony Babu S."/>
            <person name="Zhou X.G."/>
        </authorList>
    </citation>
    <scope>NUCLEOTIDE SEQUENCE</scope>
    <source>
        <strain evidence="4">TX3</strain>
    </source>
</reference>
<accession>A0AAN6GBT4</accession>
<keyword evidence="2" id="KW-0812">Transmembrane</keyword>
<feature type="compositionally biased region" description="Polar residues" evidence="1">
    <location>
        <begin position="263"/>
        <end position="272"/>
    </location>
</feature>
<keyword evidence="2" id="KW-1133">Transmembrane helix</keyword>
<evidence type="ECO:0000256" key="3">
    <source>
        <dbReference type="SAM" id="SignalP"/>
    </source>
</evidence>
<dbReference type="Proteomes" id="UP001176521">
    <property type="component" value="Unassembled WGS sequence"/>
</dbReference>
<proteinExistence type="predicted"/>
<dbReference type="EMBL" id="JAPDMQ010000156">
    <property type="protein sequence ID" value="KAK0532604.1"/>
    <property type="molecule type" value="Genomic_DNA"/>
</dbReference>
<keyword evidence="3" id="KW-0732">Signal</keyword>
<evidence type="ECO:0000313" key="5">
    <source>
        <dbReference type="Proteomes" id="UP001176521"/>
    </source>
</evidence>
<feature type="region of interest" description="Disordered" evidence="1">
    <location>
        <begin position="234"/>
        <end position="287"/>
    </location>
</feature>
<feature type="chain" id="PRO_5042947000" description="Mid2 domain-containing protein" evidence="3">
    <location>
        <begin position="25"/>
        <end position="482"/>
    </location>
</feature>
<feature type="compositionally biased region" description="Gly residues" evidence="1">
    <location>
        <begin position="399"/>
        <end position="409"/>
    </location>
</feature>
<name>A0AAN6GBT4_9BASI</name>
<feature type="compositionally biased region" description="Gly residues" evidence="1">
    <location>
        <begin position="239"/>
        <end position="248"/>
    </location>
</feature>
<feature type="transmembrane region" description="Helical" evidence="2">
    <location>
        <begin position="199"/>
        <end position="221"/>
    </location>
</feature>
<protein>
    <recommendedName>
        <fullName evidence="6">Mid2 domain-containing protein</fullName>
    </recommendedName>
</protein>
<feature type="compositionally biased region" description="Low complexity" evidence="1">
    <location>
        <begin position="435"/>
        <end position="473"/>
    </location>
</feature>
<dbReference type="AlphaFoldDB" id="A0AAN6GBT4"/>
<evidence type="ECO:0000313" key="4">
    <source>
        <dbReference type="EMBL" id="KAK0532604.1"/>
    </source>
</evidence>
<evidence type="ECO:0000256" key="1">
    <source>
        <dbReference type="SAM" id="MobiDB-lite"/>
    </source>
</evidence>